<dbReference type="SUPFAM" id="SSF56784">
    <property type="entry name" value="HAD-like"/>
    <property type="match status" value="1"/>
</dbReference>
<comment type="pathway">
    <text evidence="2">Amino-acid biosynthesis; L-serine biosynthesis; L-serine from 3-phospho-D-glycerate: step 3/3.</text>
</comment>
<feature type="active site" description="Nucleophile" evidence="11">
    <location>
        <position position="6"/>
    </location>
</feature>
<keyword evidence="5" id="KW-0028">Amino-acid biosynthesis</keyword>
<evidence type="ECO:0000256" key="5">
    <source>
        <dbReference type="ARBA" id="ARBA00022605"/>
    </source>
</evidence>
<feature type="non-terminal residue" evidence="12">
    <location>
        <position position="1"/>
    </location>
</feature>
<evidence type="ECO:0000256" key="8">
    <source>
        <dbReference type="ARBA" id="ARBA00022842"/>
    </source>
</evidence>
<gene>
    <name evidence="12" type="ORF">CANCADRAFT_13468</name>
</gene>
<dbReference type="AlphaFoldDB" id="A0A1E4TFJ9"/>
<dbReference type="EMBL" id="KV453842">
    <property type="protein sequence ID" value="ODV90526.1"/>
    <property type="molecule type" value="Genomic_DNA"/>
</dbReference>
<dbReference type="InterPro" id="IPR023214">
    <property type="entry name" value="HAD_sf"/>
</dbReference>
<evidence type="ECO:0000256" key="2">
    <source>
        <dbReference type="ARBA" id="ARBA00005135"/>
    </source>
</evidence>
<evidence type="ECO:0000256" key="6">
    <source>
        <dbReference type="ARBA" id="ARBA00022723"/>
    </source>
</evidence>
<reference evidence="13" key="1">
    <citation type="submission" date="2016-02" db="EMBL/GenBank/DDBJ databases">
        <title>Comparative genomics of biotechnologically important yeasts.</title>
        <authorList>
            <consortium name="DOE Joint Genome Institute"/>
            <person name="Riley R."/>
            <person name="Haridas S."/>
            <person name="Wolfe K.H."/>
            <person name="Lopes M.R."/>
            <person name="Hittinger C.T."/>
            <person name="Goker M."/>
            <person name="Salamov A."/>
            <person name="Wisecaver J."/>
            <person name="Long T.M."/>
            <person name="Aerts A.L."/>
            <person name="Barry K."/>
            <person name="Choi C."/>
            <person name="Clum A."/>
            <person name="Coughlan A.Y."/>
            <person name="Deshpande S."/>
            <person name="Douglass A.P."/>
            <person name="Hanson S.J."/>
            <person name="Klenk H.-P."/>
            <person name="Labutti K."/>
            <person name="Lapidus A."/>
            <person name="Lindquist E."/>
            <person name="Lipzen A."/>
            <person name="Meier-Kolthoff J.P."/>
            <person name="Ohm R.A."/>
            <person name="Otillar R.P."/>
            <person name="Pangilinan J."/>
            <person name="Peng Y."/>
            <person name="Rokas A."/>
            <person name="Rosa C.A."/>
            <person name="Scheuner C."/>
            <person name="Sibirny A.A."/>
            <person name="Slot J.C."/>
            <person name="Stielow J.B."/>
            <person name="Sun H."/>
            <person name="Kurtzman C.P."/>
            <person name="Blackwell M."/>
            <person name="Jeffries T.W."/>
            <person name="Grigoriev I.V."/>
        </authorList>
    </citation>
    <scope>NUCLEOTIDE SEQUENCE [LARGE SCALE GENOMIC DNA]</scope>
    <source>
        <strain evidence="13">NRRL Y-17796</strain>
    </source>
</reference>
<proteinExistence type="inferred from homology"/>
<dbReference type="UniPathway" id="UPA00135">
    <property type="reaction ID" value="UER00198"/>
</dbReference>
<dbReference type="Pfam" id="PF00702">
    <property type="entry name" value="Hydrolase"/>
    <property type="match status" value="1"/>
</dbReference>
<dbReference type="Proteomes" id="UP000095023">
    <property type="component" value="Unassembled WGS sequence"/>
</dbReference>
<keyword evidence="8" id="KW-0460">Magnesium</keyword>
<dbReference type="SFLD" id="SFLDG01136">
    <property type="entry name" value="C1.6:_Phosphoserine_Phosphatas"/>
    <property type="match status" value="1"/>
</dbReference>
<evidence type="ECO:0000313" key="13">
    <source>
        <dbReference type="Proteomes" id="UP000095023"/>
    </source>
</evidence>
<evidence type="ECO:0000313" key="12">
    <source>
        <dbReference type="EMBL" id="ODV90526.1"/>
    </source>
</evidence>
<dbReference type="SFLD" id="SFLDG01137">
    <property type="entry name" value="C1.6.1:_Phosphoserine_Phosphat"/>
    <property type="match status" value="1"/>
</dbReference>
<keyword evidence="6" id="KW-0479">Metal-binding</keyword>
<evidence type="ECO:0000256" key="10">
    <source>
        <dbReference type="ARBA" id="ARBA00031693"/>
    </source>
</evidence>
<dbReference type="PANTHER" id="PTHR43344">
    <property type="entry name" value="PHOSPHOSERINE PHOSPHATASE"/>
    <property type="match status" value="1"/>
</dbReference>
<dbReference type="InterPro" id="IPR050582">
    <property type="entry name" value="HAD-like_SerB"/>
</dbReference>
<keyword evidence="9" id="KW-0718">Serine biosynthesis</keyword>
<evidence type="ECO:0000256" key="7">
    <source>
        <dbReference type="ARBA" id="ARBA00022801"/>
    </source>
</evidence>
<sequence length="208" mass="22300">KLVVFDMDSTLIKQEVIDMIAAKAGIEEKVAGITELAMRGEIDFNESLRQRASLLKGITGDVFEDLKKELILTPGGPELVQRLKQYGVKTAVLSGGFIPLAKYVQEQLGLDYAFANSLAVVGGKLSGEVEGEIVNANRKAELLQEIAAKEGIELKDTVAIGDGANDLVMMSVAGFGIAFNAKPIVQQKAPSRLNGDSLLDVLYMLGFT</sequence>
<feature type="non-terminal residue" evidence="12">
    <location>
        <position position="208"/>
    </location>
</feature>
<evidence type="ECO:0000256" key="3">
    <source>
        <dbReference type="ARBA" id="ARBA00009184"/>
    </source>
</evidence>
<evidence type="ECO:0000256" key="4">
    <source>
        <dbReference type="ARBA" id="ARBA00012640"/>
    </source>
</evidence>
<dbReference type="InterPro" id="IPR036412">
    <property type="entry name" value="HAD-like_sf"/>
</dbReference>
<dbReference type="OrthoDB" id="27226at2759"/>
<evidence type="ECO:0000256" key="1">
    <source>
        <dbReference type="ARBA" id="ARBA00001946"/>
    </source>
</evidence>
<protein>
    <recommendedName>
        <fullName evidence="4">phosphoserine phosphatase</fullName>
        <ecNumber evidence="4">3.1.3.3</ecNumber>
    </recommendedName>
    <alternativeName>
        <fullName evidence="10">O-phosphoserine phosphohydrolase</fullName>
    </alternativeName>
</protein>
<dbReference type="InterPro" id="IPR004469">
    <property type="entry name" value="PSP"/>
</dbReference>
<dbReference type="GO" id="GO:0000287">
    <property type="term" value="F:magnesium ion binding"/>
    <property type="evidence" value="ECO:0007669"/>
    <property type="project" value="TreeGrafter"/>
</dbReference>
<dbReference type="SFLD" id="SFLDS00003">
    <property type="entry name" value="Haloacid_Dehalogenase"/>
    <property type="match status" value="1"/>
</dbReference>
<dbReference type="PANTHER" id="PTHR43344:SF2">
    <property type="entry name" value="PHOSPHOSERINE PHOSPHATASE"/>
    <property type="match status" value="1"/>
</dbReference>
<dbReference type="NCBIfam" id="TIGR00338">
    <property type="entry name" value="serB"/>
    <property type="match status" value="1"/>
</dbReference>
<dbReference type="GO" id="GO:0006564">
    <property type="term" value="P:L-serine biosynthetic process"/>
    <property type="evidence" value="ECO:0007669"/>
    <property type="project" value="UniProtKB-KW"/>
</dbReference>
<dbReference type="GO" id="GO:0005737">
    <property type="term" value="C:cytoplasm"/>
    <property type="evidence" value="ECO:0007669"/>
    <property type="project" value="TreeGrafter"/>
</dbReference>
<feature type="active site" description="Proton donor" evidence="11">
    <location>
        <position position="8"/>
    </location>
</feature>
<dbReference type="Gene3D" id="3.40.50.1000">
    <property type="entry name" value="HAD superfamily/HAD-like"/>
    <property type="match status" value="1"/>
</dbReference>
<name>A0A1E4TFJ9_9ASCO</name>
<dbReference type="SFLD" id="SFLDF00029">
    <property type="entry name" value="phosphoserine_phosphatase"/>
    <property type="match status" value="1"/>
</dbReference>
<evidence type="ECO:0000256" key="9">
    <source>
        <dbReference type="ARBA" id="ARBA00023299"/>
    </source>
</evidence>
<dbReference type="CDD" id="cd07500">
    <property type="entry name" value="HAD_PSP"/>
    <property type="match status" value="1"/>
</dbReference>
<organism evidence="12 13">
    <name type="scientific">Tortispora caseinolytica NRRL Y-17796</name>
    <dbReference type="NCBI Taxonomy" id="767744"/>
    <lineage>
        <taxon>Eukaryota</taxon>
        <taxon>Fungi</taxon>
        <taxon>Dikarya</taxon>
        <taxon>Ascomycota</taxon>
        <taxon>Saccharomycotina</taxon>
        <taxon>Trigonopsidomycetes</taxon>
        <taxon>Trigonopsidales</taxon>
        <taxon>Trigonopsidaceae</taxon>
        <taxon>Tortispora</taxon>
    </lineage>
</organism>
<dbReference type="GO" id="GO:0036424">
    <property type="term" value="F:L-phosphoserine phosphatase activity"/>
    <property type="evidence" value="ECO:0007669"/>
    <property type="project" value="EnsemblFungi"/>
</dbReference>
<evidence type="ECO:0000256" key="11">
    <source>
        <dbReference type="PIRSR" id="PIRSR604469-1"/>
    </source>
</evidence>
<keyword evidence="13" id="KW-1185">Reference proteome</keyword>
<dbReference type="EC" id="3.1.3.3" evidence="4"/>
<dbReference type="NCBIfam" id="TIGR01488">
    <property type="entry name" value="HAD-SF-IB"/>
    <property type="match status" value="1"/>
</dbReference>
<accession>A0A1E4TFJ9</accession>
<comment type="similarity">
    <text evidence="3">Belongs to the HAD-like hydrolase superfamily. SerB family.</text>
</comment>
<keyword evidence="7" id="KW-0378">Hydrolase</keyword>
<comment type="cofactor">
    <cofactor evidence="1">
        <name>Mg(2+)</name>
        <dbReference type="ChEBI" id="CHEBI:18420"/>
    </cofactor>
</comment>